<comment type="similarity">
    <text evidence="2 7">Belongs to the FlgA family.</text>
</comment>
<evidence type="ECO:0000259" key="8">
    <source>
        <dbReference type="SMART" id="SM00858"/>
    </source>
</evidence>
<feature type="domain" description="SAF" evidence="8">
    <location>
        <begin position="125"/>
        <end position="187"/>
    </location>
</feature>
<reference evidence="9 10" key="1">
    <citation type="submission" date="2020-08" db="EMBL/GenBank/DDBJ databases">
        <title>A Genomic Blueprint of the Chicken Gut Microbiome.</title>
        <authorList>
            <person name="Gilroy R."/>
            <person name="Ravi A."/>
            <person name="Getino M."/>
            <person name="Pursley I."/>
            <person name="Horton D.L."/>
            <person name="Alikhan N.-F."/>
            <person name="Baker D."/>
            <person name="Gharbi K."/>
            <person name="Hall N."/>
            <person name="Watson M."/>
            <person name="Adriaenssens E.M."/>
            <person name="Foster-Nyarko E."/>
            <person name="Jarju S."/>
            <person name="Secka A."/>
            <person name="Antonio M."/>
            <person name="Oren A."/>
            <person name="Chaudhuri R."/>
            <person name="La Ragione R.M."/>
            <person name="Hildebrand F."/>
            <person name="Pallen M.J."/>
        </authorList>
    </citation>
    <scope>NUCLEOTIDE SEQUENCE [LARGE SCALE GENOMIC DNA]</scope>
    <source>
        <strain evidence="9 10">Sa2CUA2</strain>
    </source>
</reference>
<sequence>MKIALSFLRRLSRLAQPLACVAVLHSISSQAAPTPQTLPDQLIGTAQAFLEATVADYLQRSAIAGRHEIDMNRLDPRLRMPFCDQPLYASLENPPQPIGRVTVRVGCSGRSPWSVFVPAQVRLYRDVVAVARPLARSSTIGFADIRLAERDVGQLSQGYLTELDQALGYKLTRPVTADQILTPNHLERADVVSKGDQVVISARNSGLNVRMPGEALSNGAPGEQIRVRNLGSQRIIKARISGPGQVEVDL</sequence>
<protein>
    <recommendedName>
        <fullName evidence="3 7">Flagella basal body P-ring formation protein FlgA</fullName>
    </recommendedName>
</protein>
<evidence type="ECO:0000256" key="6">
    <source>
        <dbReference type="ARBA" id="ARBA00025643"/>
    </source>
</evidence>
<dbReference type="PANTHER" id="PTHR36307:SF1">
    <property type="entry name" value="FLAGELLA BASAL BODY P-RING FORMATION PROTEIN FLGA"/>
    <property type="match status" value="1"/>
</dbReference>
<comment type="caution">
    <text evidence="9">The sequence shown here is derived from an EMBL/GenBank/DDBJ whole genome shotgun (WGS) entry which is preliminary data.</text>
</comment>
<dbReference type="InterPro" id="IPR017585">
    <property type="entry name" value="SAF_FlgA"/>
</dbReference>
<dbReference type="CDD" id="cd11614">
    <property type="entry name" value="SAF_CpaB_FlgA_like"/>
    <property type="match status" value="1"/>
</dbReference>
<dbReference type="Gene3D" id="3.90.1210.10">
    <property type="entry name" value="Antifreeze-like/N-acetylneuraminic acid synthase C-terminal domain"/>
    <property type="match status" value="1"/>
</dbReference>
<keyword evidence="7" id="KW-1005">Bacterial flagellum biogenesis</keyword>
<feature type="chain" id="PRO_5044954431" description="Flagella basal body P-ring formation protein FlgA" evidence="7">
    <location>
        <begin position="32"/>
        <end position="250"/>
    </location>
</feature>
<keyword evidence="10" id="KW-1185">Reference proteome</keyword>
<dbReference type="Gene3D" id="2.30.30.760">
    <property type="match status" value="1"/>
</dbReference>
<evidence type="ECO:0000313" key="9">
    <source>
        <dbReference type="EMBL" id="MBD7976354.1"/>
    </source>
</evidence>
<evidence type="ECO:0000256" key="5">
    <source>
        <dbReference type="ARBA" id="ARBA00022764"/>
    </source>
</evidence>
<evidence type="ECO:0000256" key="1">
    <source>
        <dbReference type="ARBA" id="ARBA00004418"/>
    </source>
</evidence>
<keyword evidence="9" id="KW-0282">Flagellum</keyword>
<accession>A0ABR8TL63</accession>
<dbReference type="InterPro" id="IPR013974">
    <property type="entry name" value="SAF"/>
</dbReference>
<dbReference type="InterPro" id="IPR039246">
    <property type="entry name" value="Flagellar_FlgA"/>
</dbReference>
<comment type="subcellular location">
    <subcellularLocation>
        <location evidence="1 7">Periplasm</location>
    </subcellularLocation>
</comment>
<keyword evidence="4 7" id="KW-0732">Signal</keyword>
<evidence type="ECO:0000256" key="4">
    <source>
        <dbReference type="ARBA" id="ARBA00022729"/>
    </source>
</evidence>
<evidence type="ECO:0000313" key="10">
    <source>
        <dbReference type="Proteomes" id="UP000611945"/>
    </source>
</evidence>
<dbReference type="EMBL" id="JACSQG010000001">
    <property type="protein sequence ID" value="MBD7976354.1"/>
    <property type="molecule type" value="Genomic_DNA"/>
</dbReference>
<feature type="signal peptide" evidence="7">
    <location>
        <begin position="1"/>
        <end position="31"/>
    </location>
</feature>
<evidence type="ECO:0000256" key="2">
    <source>
        <dbReference type="ARBA" id="ARBA00010474"/>
    </source>
</evidence>
<dbReference type="RefSeq" id="WP_433962662.1">
    <property type="nucleotide sequence ID" value="NZ_JACSQG010000001.1"/>
</dbReference>
<organism evidence="9 10">
    <name type="scientific">Serpens gallinarum</name>
    <dbReference type="NCBI Taxonomy" id="2763075"/>
    <lineage>
        <taxon>Bacteria</taxon>
        <taxon>Pseudomonadati</taxon>
        <taxon>Pseudomonadota</taxon>
        <taxon>Gammaproteobacteria</taxon>
        <taxon>Pseudomonadales</taxon>
        <taxon>Pseudomonadaceae</taxon>
        <taxon>Pseudomonas</taxon>
    </lineage>
</organism>
<dbReference type="InterPro" id="IPR041231">
    <property type="entry name" value="FlgA_N"/>
</dbReference>
<keyword evidence="9" id="KW-0969">Cilium</keyword>
<evidence type="ECO:0000256" key="7">
    <source>
        <dbReference type="RuleBase" id="RU362063"/>
    </source>
</evidence>
<dbReference type="SMART" id="SM00858">
    <property type="entry name" value="SAF"/>
    <property type="match status" value="1"/>
</dbReference>
<dbReference type="Proteomes" id="UP000611945">
    <property type="component" value="Unassembled WGS sequence"/>
</dbReference>
<keyword evidence="9" id="KW-0966">Cell projection</keyword>
<dbReference type="Pfam" id="PF17656">
    <property type="entry name" value="ChapFlgA_N"/>
    <property type="match status" value="1"/>
</dbReference>
<gene>
    <name evidence="9" type="primary">flgA</name>
    <name evidence="9" type="ORF">H9642_04040</name>
</gene>
<proteinExistence type="inferred from homology"/>
<keyword evidence="5 7" id="KW-0574">Periplasm</keyword>
<dbReference type="Pfam" id="PF13144">
    <property type="entry name" value="ChapFlgA"/>
    <property type="match status" value="1"/>
</dbReference>
<dbReference type="PANTHER" id="PTHR36307">
    <property type="entry name" value="FLAGELLA BASAL BODY P-RING FORMATION PROTEIN FLGA"/>
    <property type="match status" value="1"/>
</dbReference>
<comment type="function">
    <text evidence="6 7">Involved in the assembly process of the P-ring formation. It may associate with FlgF on the rod constituting a structure essential for the P-ring assembly or may act as a modulator protein for the P-ring assembly.</text>
</comment>
<evidence type="ECO:0000256" key="3">
    <source>
        <dbReference type="ARBA" id="ARBA00014754"/>
    </source>
</evidence>
<dbReference type="NCBIfam" id="TIGR03170">
    <property type="entry name" value="flgA_cterm"/>
    <property type="match status" value="1"/>
</dbReference>
<name>A0ABR8TL63_9PSED</name>